<dbReference type="InterPro" id="IPR016024">
    <property type="entry name" value="ARM-type_fold"/>
</dbReference>
<dbReference type="InterPro" id="IPR004155">
    <property type="entry name" value="PBS_lyase_HEAT"/>
</dbReference>
<dbReference type="Gene3D" id="1.25.10.10">
    <property type="entry name" value="Leucine-rich Repeat Variant"/>
    <property type="match status" value="3"/>
</dbReference>
<name>A0A840TU43_9BACT</name>
<dbReference type="PANTHER" id="PTHR12697">
    <property type="entry name" value="PBS LYASE HEAT-LIKE PROTEIN"/>
    <property type="match status" value="1"/>
</dbReference>
<dbReference type="Pfam" id="PF13646">
    <property type="entry name" value="HEAT_2"/>
    <property type="match status" value="1"/>
</dbReference>
<feature type="signal peptide" evidence="1">
    <location>
        <begin position="1"/>
        <end position="26"/>
    </location>
</feature>
<evidence type="ECO:0000256" key="1">
    <source>
        <dbReference type="SAM" id="SignalP"/>
    </source>
</evidence>
<protein>
    <submittedName>
        <fullName evidence="3">HEAT repeat protein</fullName>
    </submittedName>
</protein>
<proteinExistence type="predicted"/>
<evidence type="ECO:0000313" key="4">
    <source>
        <dbReference type="Proteomes" id="UP000557307"/>
    </source>
</evidence>
<gene>
    <name evidence="3" type="ORF">HNQ92_004945</name>
</gene>
<sequence>MKRPKEVKKYIYSILLFCLPLTPGWAQQLNANRTTATRIADLLAQMPAKDAKALAKNAEETAALGQEGIVLLISRLYPTGHGDNSAIQYAVGGFTYYVTQPGRETWRQLASEAYAEALPKLTDKTNQAFVLFQLQQVAKTEAVPTLVSFLSNKDLAGPAARALVKAATPEAGKALLAALEKPWGTNHLSFMEALGDMPYPEAAPLLESLAANEDQTIRNTAYYALAQLAASSSESVLQQAAQKAGYVYTESNATAYYLRYLTLRLAKGENTAVAKAAQTLLAQTPGATQVSTRTAALKLLSDAKGDAGLEILVKAAESTDGAYRAAALKYLQPLASPTTTSLLLKSLARGSLAVKADVMDYFAKINAKAALPTILKLLPEKDPIVQLAAIDAAGKIGGESVLLAFLPLLKTGHAETIRAVKTAILSMKGPTVVGQVVKAVPSLSPAAQVAFVEILGARRADAHMSVIAALLKSPQANVKTAAFTALKQVATGQDLPQLFTLLNTTTDAAHQQAVQEAIKATIPSVGGVNQQADLVLQQMASAPQKSVYLPVLAAIGGKKALNVVTSAYKSTDQQMQQAAIASLAAWTTQEAAGELYTIGMTTTNDIYRDAALKGYVKSVSSALATPVQKVLMLRKALAFSSTPEQNQLILKELQKNKTFESLIVAGKYLNDVPVQQVAAQAVIAIALANPDWNGSVVTDLLTKSMQVLTGQDSEYQKEAIRKHLSELPKGDGFEAIFNGQDLTGWKGLVENPIKRANLPADSLRAQQALADEKMRTGWVVKKGELVFTGKGDNLCTVNKYGDFEMYVDWKIEPEGDAGIYLRGTPQVQIWDTSRVSVGAQVGSGGLYNNQKNESKPTQVADNAVGEWNTFYIKMIGDRVTVDLNGIRVVENVILENYWDRNLPIFPTEQLELQAHGTQVYYRDIYVKELPRHEPFVLPAEEQQAGFKMLFDGTNMHEWTGNTQDYVIEEGILVTRPTGRGNGNLYTKEQYQDFNFRFDFQLTPGANNGLGIRAPLTGDAAYVGAAEIQILDDNAPIYANLQPYQYHGSVYGIIPAKRGFLKPVGEWNSEEVMVQGTKIKVILNGTTIVDGDLAEATKKGTADHKDHPGLTNPTGHIGFLGHGTVVKFRNVRIKDLTVKEALAPIVESKKKRKKK</sequence>
<comment type="caution">
    <text evidence="3">The sequence shown here is derived from an EMBL/GenBank/DDBJ whole genome shotgun (WGS) entry which is preliminary data.</text>
</comment>
<organism evidence="3 4">
    <name type="scientific">Rhabdobacter roseus</name>
    <dbReference type="NCBI Taxonomy" id="1655419"/>
    <lineage>
        <taxon>Bacteria</taxon>
        <taxon>Pseudomonadati</taxon>
        <taxon>Bacteroidota</taxon>
        <taxon>Cytophagia</taxon>
        <taxon>Cytophagales</taxon>
        <taxon>Cytophagaceae</taxon>
        <taxon>Rhabdobacter</taxon>
    </lineage>
</organism>
<dbReference type="PANTHER" id="PTHR12697:SF38">
    <property type="entry name" value="PBS LYASE HEAT DOMAIN PROTEIN REPEAT-CONTAINING PROTEIN"/>
    <property type="match status" value="1"/>
</dbReference>
<keyword evidence="1" id="KW-0732">Signal</keyword>
<dbReference type="InterPro" id="IPR010496">
    <property type="entry name" value="AL/BT2_dom"/>
</dbReference>
<accession>A0A840TU43</accession>
<dbReference type="EMBL" id="JACHGF010000011">
    <property type="protein sequence ID" value="MBB5286784.1"/>
    <property type="molecule type" value="Genomic_DNA"/>
</dbReference>
<evidence type="ECO:0000313" key="3">
    <source>
        <dbReference type="EMBL" id="MBB5286784.1"/>
    </source>
</evidence>
<dbReference type="RefSeq" id="WP_184178246.1">
    <property type="nucleotide sequence ID" value="NZ_JACHGF010000011.1"/>
</dbReference>
<feature type="chain" id="PRO_5032286347" evidence="1">
    <location>
        <begin position="27"/>
        <end position="1154"/>
    </location>
</feature>
<dbReference type="Gene3D" id="2.60.120.560">
    <property type="entry name" value="Exo-inulinase, domain 1"/>
    <property type="match status" value="2"/>
</dbReference>
<evidence type="ECO:0000259" key="2">
    <source>
        <dbReference type="Pfam" id="PF06439"/>
    </source>
</evidence>
<keyword evidence="4" id="KW-1185">Reference proteome</keyword>
<dbReference type="SUPFAM" id="SSF48371">
    <property type="entry name" value="ARM repeat"/>
    <property type="match status" value="2"/>
</dbReference>
<feature type="domain" description="3-keto-alpha-glucoside-1,2-lyase/3-keto-2-hydroxy-glucal hydratase" evidence="2">
    <location>
        <begin position="732"/>
        <end position="927"/>
    </location>
</feature>
<dbReference type="Pfam" id="PF06439">
    <property type="entry name" value="3keto-disac_hyd"/>
    <property type="match status" value="2"/>
</dbReference>
<reference evidence="3 4" key="1">
    <citation type="submission" date="2020-08" db="EMBL/GenBank/DDBJ databases">
        <title>Genomic Encyclopedia of Type Strains, Phase IV (KMG-IV): sequencing the most valuable type-strain genomes for metagenomic binning, comparative biology and taxonomic classification.</title>
        <authorList>
            <person name="Goeker M."/>
        </authorList>
    </citation>
    <scope>NUCLEOTIDE SEQUENCE [LARGE SCALE GENOMIC DNA]</scope>
    <source>
        <strain evidence="3 4">DSM 105074</strain>
    </source>
</reference>
<dbReference type="Proteomes" id="UP000557307">
    <property type="component" value="Unassembled WGS sequence"/>
</dbReference>
<dbReference type="InterPro" id="IPR011989">
    <property type="entry name" value="ARM-like"/>
</dbReference>
<dbReference type="GO" id="GO:0016787">
    <property type="term" value="F:hydrolase activity"/>
    <property type="evidence" value="ECO:0007669"/>
    <property type="project" value="InterPro"/>
</dbReference>
<dbReference type="SMART" id="SM00567">
    <property type="entry name" value="EZ_HEAT"/>
    <property type="match status" value="6"/>
</dbReference>
<dbReference type="GO" id="GO:0016491">
    <property type="term" value="F:oxidoreductase activity"/>
    <property type="evidence" value="ECO:0007669"/>
    <property type="project" value="TreeGrafter"/>
</dbReference>
<dbReference type="AlphaFoldDB" id="A0A840TU43"/>
<feature type="domain" description="3-keto-alpha-glucoside-1,2-lyase/3-keto-2-hydroxy-glucal hydratase" evidence="2">
    <location>
        <begin position="945"/>
        <end position="1133"/>
    </location>
</feature>